<comment type="caution">
    <text evidence="1">The sequence shown here is derived from an EMBL/GenBank/DDBJ whole genome shotgun (WGS) entry which is preliminary data.</text>
</comment>
<evidence type="ECO:0000313" key="3">
    <source>
        <dbReference type="Proteomes" id="UP000244004"/>
    </source>
</evidence>
<name>A0A3S0I1P0_9ENTR</name>
<dbReference type="EMBL" id="PNXT01000002">
    <property type="protein sequence ID" value="PTX81955.1"/>
    <property type="molecule type" value="Genomic_DNA"/>
</dbReference>
<evidence type="ECO:0008006" key="5">
    <source>
        <dbReference type="Google" id="ProtNLM"/>
    </source>
</evidence>
<dbReference type="EMBL" id="QHMI01000001">
    <property type="protein sequence ID" value="PXB43688.1"/>
    <property type="molecule type" value="Genomic_DNA"/>
</dbReference>
<dbReference type="Proteomes" id="UP000244004">
    <property type="component" value="Unassembled WGS sequence"/>
</dbReference>
<proteinExistence type="predicted"/>
<sequence>MSSRSDIIGADEWQVTTRSGLVYSEVLGWIDLGHARGEDISLLLADFSSGEASGRPYYTIAYNQRMNIGKGLAGTGKFVRWEIKRGRSMSEINSIALAMMMDTARNFENYQSRAFFSWYTDSGFSGEDLVSDLLGFYRALIPSDYRAQLRPVSRESALRRWDHYGPIGNFKNRGFLPLIFPDPDDLNIRHEPYKGPLPRFMRWVTPFDNFSSDIVRILNDNGTYHSFFTHSGRR</sequence>
<reference evidence="1 3" key="1">
    <citation type="submission" date="2018-01" db="EMBL/GenBank/DDBJ databases">
        <title>Geographic spread and resistance mechanisms of dominant carbapenem-resistant Enterobacter cloacae complex clones ST171 and ST78.</title>
        <authorList>
            <person name="Gomez-Simmonds A."/>
            <person name="Annavajhala M.K."/>
            <person name="Wang Z."/>
            <person name="Macesic N."/>
            <person name="Hu Y."/>
            <person name="Giddins M.J."/>
            <person name="O'Malley A."/>
            <person name="Toussaint N.C."/>
            <person name="Whittier S."/>
            <person name="Torres V.J."/>
            <person name="Uhlemann A.-C."/>
        </authorList>
    </citation>
    <scope>NUCLEOTIDE SEQUENCE [LARGE SCALE GENOMIC DNA]</scope>
    <source>
        <strain evidence="1 3">78</strain>
    </source>
</reference>
<organism evidence="1 3">
    <name type="scientific">Enterobacter hormaechei</name>
    <dbReference type="NCBI Taxonomy" id="158836"/>
    <lineage>
        <taxon>Bacteria</taxon>
        <taxon>Pseudomonadati</taxon>
        <taxon>Pseudomonadota</taxon>
        <taxon>Gammaproteobacteria</taxon>
        <taxon>Enterobacterales</taxon>
        <taxon>Enterobacteriaceae</taxon>
        <taxon>Enterobacter</taxon>
        <taxon>Enterobacter cloacae complex</taxon>
    </lineage>
</organism>
<evidence type="ECO:0000313" key="2">
    <source>
        <dbReference type="EMBL" id="PXB43688.1"/>
    </source>
</evidence>
<accession>A0A3S0I1P0</accession>
<protein>
    <recommendedName>
        <fullName evidence="5">DUF4056 domain-containing protein</fullName>
    </recommendedName>
</protein>
<dbReference type="AlphaFoldDB" id="A0A3S0I1P0"/>
<dbReference type="GeneID" id="99703705"/>
<evidence type="ECO:0000313" key="1">
    <source>
        <dbReference type="EMBL" id="PTX81955.1"/>
    </source>
</evidence>
<dbReference type="Proteomes" id="UP000246375">
    <property type="component" value="Unassembled WGS sequence"/>
</dbReference>
<dbReference type="RefSeq" id="WP_022646529.1">
    <property type="nucleotide sequence ID" value="NZ_AP025764.1"/>
</dbReference>
<reference evidence="2 4" key="2">
    <citation type="submission" date="2018-05" db="EMBL/GenBank/DDBJ databases">
        <title>Evaluation of testing and processing parameters for the GenePOC Carba assay.</title>
        <authorList>
            <person name="Walsh T.R."/>
        </authorList>
    </citation>
    <scope>NUCLEOTIDE SEQUENCE [LARGE SCALE GENOMIC DNA]</scope>
    <source>
        <strain evidence="2 4">PECIMP</strain>
    </source>
</reference>
<gene>
    <name evidence="1" type="ORF">C1O12_21130</name>
    <name evidence="2" type="ORF">DL189_01190</name>
</gene>
<evidence type="ECO:0000313" key="4">
    <source>
        <dbReference type="Proteomes" id="UP000246375"/>
    </source>
</evidence>